<dbReference type="EMBL" id="FNQN01000006">
    <property type="protein sequence ID" value="SEA47868.1"/>
    <property type="molecule type" value="Genomic_DNA"/>
</dbReference>
<sequence length="200" mass="22405">MFHFDLTKEPLTNLELNTQLQTLKDVRKTQIKYSCISDVLHAFVFITLYFNHFLSGYAITAAVMLSTVIALLLATGNRQAFKRSEIIIISVACLGTIMTTLMLLNMGMKQSFTGSLIAALASGSIVVIGATLGRKIKTVMTTIESMRSIVDDNIAKQKLMALCRQFPELDHYREVATQYLRPHLAYGELTAMQEWAEKHP</sequence>
<feature type="transmembrane region" description="Helical" evidence="1">
    <location>
        <begin position="112"/>
        <end position="132"/>
    </location>
</feature>
<organism evidence="2 3">
    <name type="scientific">Desulfuromusa kysingii</name>
    <dbReference type="NCBI Taxonomy" id="37625"/>
    <lineage>
        <taxon>Bacteria</taxon>
        <taxon>Pseudomonadati</taxon>
        <taxon>Thermodesulfobacteriota</taxon>
        <taxon>Desulfuromonadia</taxon>
        <taxon>Desulfuromonadales</taxon>
        <taxon>Geopsychrobacteraceae</taxon>
        <taxon>Desulfuromusa</taxon>
    </lineage>
</organism>
<dbReference type="Proteomes" id="UP000199409">
    <property type="component" value="Unassembled WGS sequence"/>
</dbReference>
<accession>A0A1H4BIL9</accession>
<feature type="transmembrane region" description="Helical" evidence="1">
    <location>
        <begin position="86"/>
        <end position="106"/>
    </location>
</feature>
<proteinExistence type="predicted"/>
<evidence type="ECO:0000313" key="2">
    <source>
        <dbReference type="EMBL" id="SEA47868.1"/>
    </source>
</evidence>
<name>A0A1H4BIL9_9BACT</name>
<keyword evidence="1" id="KW-1133">Transmembrane helix</keyword>
<keyword evidence="1" id="KW-0472">Membrane</keyword>
<keyword evidence="1" id="KW-0812">Transmembrane</keyword>
<evidence type="ECO:0000313" key="3">
    <source>
        <dbReference type="Proteomes" id="UP000199409"/>
    </source>
</evidence>
<evidence type="ECO:0000256" key="1">
    <source>
        <dbReference type="SAM" id="Phobius"/>
    </source>
</evidence>
<keyword evidence="3" id="KW-1185">Reference proteome</keyword>
<protein>
    <submittedName>
        <fullName evidence="2">Uncharacterized protein</fullName>
    </submittedName>
</protein>
<gene>
    <name evidence="2" type="ORF">SAMN05660420_02224</name>
</gene>
<reference evidence="2 3" key="1">
    <citation type="submission" date="2016-10" db="EMBL/GenBank/DDBJ databases">
        <authorList>
            <person name="de Groot N.N."/>
        </authorList>
    </citation>
    <scope>NUCLEOTIDE SEQUENCE [LARGE SCALE GENOMIC DNA]</scope>
    <source>
        <strain evidence="2 3">DSM 7343</strain>
    </source>
</reference>
<dbReference type="STRING" id="37625.SAMN05660420_02224"/>
<dbReference type="AlphaFoldDB" id="A0A1H4BIL9"/>
<feature type="transmembrane region" description="Helical" evidence="1">
    <location>
        <begin position="56"/>
        <end position="74"/>
    </location>
</feature>